<dbReference type="AlphaFoldDB" id="A0A9D4A4F1"/>
<reference evidence="1 2" key="1">
    <citation type="journal article" date="2021" name="Plant Biotechnol. J.">
        <title>Multi-omics assisted identification of the key and species-specific regulatory components of drought-tolerant mechanisms in Gossypium stocksii.</title>
        <authorList>
            <person name="Yu D."/>
            <person name="Ke L."/>
            <person name="Zhang D."/>
            <person name="Wu Y."/>
            <person name="Sun Y."/>
            <person name="Mei J."/>
            <person name="Sun J."/>
            <person name="Sun Y."/>
        </authorList>
    </citation>
    <scope>NUCLEOTIDE SEQUENCE [LARGE SCALE GENOMIC DNA]</scope>
    <source>
        <strain evidence="2">cv. E1</strain>
        <tissue evidence="1">Leaf</tissue>
    </source>
</reference>
<evidence type="ECO:0000313" key="1">
    <source>
        <dbReference type="EMBL" id="KAH1090562.1"/>
    </source>
</evidence>
<accession>A0A9D4A4F1</accession>
<comment type="caution">
    <text evidence="1">The sequence shown here is derived from an EMBL/GenBank/DDBJ whole genome shotgun (WGS) entry which is preliminary data.</text>
</comment>
<dbReference type="Proteomes" id="UP000828251">
    <property type="component" value="Unassembled WGS sequence"/>
</dbReference>
<keyword evidence="2" id="KW-1185">Reference proteome</keyword>
<sequence>METSQETADTFNPFSYSKAGIIVSTEGLSGREWLFRWSKGDAPFGLTAITVIKQPINYCNRCHVNSSLTSTSVETSALPLRVLLCPI</sequence>
<organism evidence="1 2">
    <name type="scientific">Gossypium stocksii</name>
    <dbReference type="NCBI Taxonomy" id="47602"/>
    <lineage>
        <taxon>Eukaryota</taxon>
        <taxon>Viridiplantae</taxon>
        <taxon>Streptophyta</taxon>
        <taxon>Embryophyta</taxon>
        <taxon>Tracheophyta</taxon>
        <taxon>Spermatophyta</taxon>
        <taxon>Magnoliopsida</taxon>
        <taxon>eudicotyledons</taxon>
        <taxon>Gunneridae</taxon>
        <taxon>Pentapetalae</taxon>
        <taxon>rosids</taxon>
        <taxon>malvids</taxon>
        <taxon>Malvales</taxon>
        <taxon>Malvaceae</taxon>
        <taxon>Malvoideae</taxon>
        <taxon>Gossypium</taxon>
    </lineage>
</organism>
<gene>
    <name evidence="1" type="ORF">J1N35_017819</name>
</gene>
<name>A0A9D4A4F1_9ROSI</name>
<evidence type="ECO:0000313" key="2">
    <source>
        <dbReference type="Proteomes" id="UP000828251"/>
    </source>
</evidence>
<proteinExistence type="predicted"/>
<protein>
    <submittedName>
        <fullName evidence="1">Uncharacterized protein</fullName>
    </submittedName>
</protein>
<dbReference type="EMBL" id="JAIQCV010000006">
    <property type="protein sequence ID" value="KAH1090562.1"/>
    <property type="molecule type" value="Genomic_DNA"/>
</dbReference>